<keyword evidence="1" id="KW-0175">Coiled coil</keyword>
<dbReference type="InterPro" id="IPR012337">
    <property type="entry name" value="RNaseH-like_sf"/>
</dbReference>
<dbReference type="InterPro" id="IPR001584">
    <property type="entry name" value="Integrase_cat-core"/>
</dbReference>
<dbReference type="NCBIfam" id="NF033516">
    <property type="entry name" value="transpos_IS3"/>
    <property type="match status" value="1"/>
</dbReference>
<keyword evidence="4" id="KW-1185">Reference proteome</keyword>
<feature type="coiled-coil region" evidence="1">
    <location>
        <begin position="114"/>
        <end position="148"/>
    </location>
</feature>
<dbReference type="PROSITE" id="PS50994">
    <property type="entry name" value="INTEGRASE"/>
    <property type="match status" value="1"/>
</dbReference>
<evidence type="ECO:0000259" key="2">
    <source>
        <dbReference type="PROSITE" id="PS50994"/>
    </source>
</evidence>
<comment type="caution">
    <text evidence="3">The sequence shown here is derived from an EMBL/GenBank/DDBJ whole genome shotgun (WGS) entry which is preliminary data.</text>
</comment>
<dbReference type="Proteomes" id="UP001352263">
    <property type="component" value="Unassembled WGS sequence"/>
</dbReference>
<dbReference type="InterPro" id="IPR036397">
    <property type="entry name" value="RNaseH_sf"/>
</dbReference>
<dbReference type="PANTHER" id="PTHR46889:SF4">
    <property type="entry name" value="TRANSPOSASE INSO FOR INSERTION SEQUENCE ELEMENT IS911B-RELATED"/>
    <property type="match status" value="1"/>
</dbReference>
<dbReference type="InterPro" id="IPR002514">
    <property type="entry name" value="Transposase_8"/>
</dbReference>
<feature type="domain" description="Integrase catalytic" evidence="2">
    <location>
        <begin position="301"/>
        <end position="467"/>
    </location>
</feature>
<name>A0ABU6JGH4_9BURK</name>
<dbReference type="SUPFAM" id="SSF53098">
    <property type="entry name" value="Ribonuclease H-like"/>
    <property type="match status" value="1"/>
</dbReference>
<protein>
    <submittedName>
        <fullName evidence="3">IS3 family transposase</fullName>
    </submittedName>
</protein>
<evidence type="ECO:0000313" key="3">
    <source>
        <dbReference type="EMBL" id="MEC4722771.1"/>
    </source>
</evidence>
<proteinExistence type="predicted"/>
<dbReference type="RefSeq" id="WP_326509429.1">
    <property type="nucleotide sequence ID" value="NZ_JAWIIV010000036.1"/>
</dbReference>
<reference evidence="3 4" key="1">
    <citation type="submission" date="2023-10" db="EMBL/GenBank/DDBJ databases">
        <title>Noviherbaspirillum sp. CPCC 100848 genome assembly.</title>
        <authorList>
            <person name="Li X.Y."/>
            <person name="Fang X.M."/>
        </authorList>
    </citation>
    <scope>NUCLEOTIDE SEQUENCE [LARGE SCALE GENOMIC DNA]</scope>
    <source>
        <strain evidence="3 4">CPCC 100848</strain>
    </source>
</reference>
<dbReference type="SUPFAM" id="SSF46689">
    <property type="entry name" value="Homeodomain-like"/>
    <property type="match status" value="1"/>
</dbReference>
<evidence type="ECO:0000313" key="4">
    <source>
        <dbReference type="Proteomes" id="UP001352263"/>
    </source>
</evidence>
<dbReference type="InterPro" id="IPR009057">
    <property type="entry name" value="Homeodomain-like_sf"/>
</dbReference>
<dbReference type="EMBL" id="JAWIIV010000036">
    <property type="protein sequence ID" value="MEC4722771.1"/>
    <property type="molecule type" value="Genomic_DNA"/>
</dbReference>
<dbReference type="InterPro" id="IPR050900">
    <property type="entry name" value="Transposase_IS3/IS150/IS904"/>
</dbReference>
<dbReference type="Pfam" id="PF00665">
    <property type="entry name" value="rve"/>
    <property type="match status" value="1"/>
</dbReference>
<dbReference type="Pfam" id="PF01527">
    <property type="entry name" value="HTH_Tnp_1"/>
    <property type="match status" value="1"/>
</dbReference>
<dbReference type="InterPro" id="IPR048020">
    <property type="entry name" value="Transpos_IS3"/>
</dbReference>
<dbReference type="Gene3D" id="3.30.420.10">
    <property type="entry name" value="Ribonuclease H-like superfamily/Ribonuclease H"/>
    <property type="match status" value="1"/>
</dbReference>
<gene>
    <name evidence="3" type="ORF">RY831_26780</name>
</gene>
<dbReference type="PANTHER" id="PTHR46889">
    <property type="entry name" value="TRANSPOSASE INSF FOR INSERTION SEQUENCE IS3B-RELATED"/>
    <property type="match status" value="1"/>
</dbReference>
<organism evidence="3 4">
    <name type="scientific">Noviherbaspirillum album</name>
    <dbReference type="NCBI Taxonomy" id="3080276"/>
    <lineage>
        <taxon>Bacteria</taxon>
        <taxon>Pseudomonadati</taxon>
        <taxon>Pseudomonadota</taxon>
        <taxon>Betaproteobacteria</taxon>
        <taxon>Burkholderiales</taxon>
        <taxon>Oxalobacteraceae</taxon>
        <taxon>Noviherbaspirillum</taxon>
    </lineage>
</organism>
<sequence>MKAYSTERKEAVLRRMMPPENKAVAELARETGITEQTLYTWRRQLKNQGMPVPGDGKNPEEWSSEDKFAVVLETAALNEAELAEYCRRKGLYVEQIAAWRDACRAANANAGEQARSQREQSKEDKKRIRQLEKELNRKEKALAEAAALLILRKKGPGDLGEQRGRLISVSDRRLCITLIREATQAGCRLVPACVELGISIRTFQRWVRDGDEVLAADARTTVVRPAPSHKLTEAEREHILAVANSEEFASLPPSQIVPTLADRGVYLASESSFYRVLKQASQQHHRGRAKKPSQRVATSHCATGPNQVWSWDITWMPAAVKGQYFYWYMVLDVFSRKIVGHEVHVAESSELAALLMRKASLSEGLAGRPLVLHSDNGSAMKGATMLAALEHLGVAASFSRPRVSNDNAYAESLFRTCKYRPDYPKKPFGSLEQAQAWTHMFVRWYNQEHKHSGLRFVTPAQRHSGHAPVILHNRETLYAAAKRSNPKRWSGTTRNWRLEDEVWLNPERNHAIHLKQAA</sequence>
<evidence type="ECO:0000256" key="1">
    <source>
        <dbReference type="SAM" id="Coils"/>
    </source>
</evidence>
<accession>A0ABU6JGH4</accession>